<keyword evidence="3" id="KW-0238">DNA-binding</keyword>
<keyword evidence="2" id="KW-0805">Transcription regulation</keyword>
<keyword evidence="8" id="KW-1185">Reference proteome</keyword>
<dbReference type="GO" id="GO:0003700">
    <property type="term" value="F:DNA-binding transcription factor activity"/>
    <property type="evidence" value="ECO:0007669"/>
    <property type="project" value="InterPro"/>
</dbReference>
<dbReference type="InterPro" id="IPR036388">
    <property type="entry name" value="WH-like_DNA-bd_sf"/>
</dbReference>
<evidence type="ECO:0000256" key="5">
    <source>
        <dbReference type="ARBA" id="ARBA00023163"/>
    </source>
</evidence>
<dbReference type="FunFam" id="1.10.10.10:FF:000001">
    <property type="entry name" value="LysR family transcriptional regulator"/>
    <property type="match status" value="1"/>
</dbReference>
<evidence type="ECO:0000256" key="3">
    <source>
        <dbReference type="ARBA" id="ARBA00023125"/>
    </source>
</evidence>
<evidence type="ECO:0000259" key="6">
    <source>
        <dbReference type="PROSITE" id="PS50931"/>
    </source>
</evidence>
<evidence type="ECO:0000313" key="8">
    <source>
        <dbReference type="Proteomes" id="UP000534388"/>
    </source>
</evidence>
<dbReference type="PRINTS" id="PR00039">
    <property type="entry name" value="HTHLYSR"/>
</dbReference>
<proteinExistence type="inferred from homology"/>
<dbReference type="Proteomes" id="UP000534388">
    <property type="component" value="Unassembled WGS sequence"/>
</dbReference>
<keyword evidence="4" id="KW-0010">Activator</keyword>
<dbReference type="Gene3D" id="3.40.190.290">
    <property type="match status" value="1"/>
</dbReference>
<dbReference type="InterPro" id="IPR000847">
    <property type="entry name" value="LysR_HTH_N"/>
</dbReference>
<dbReference type="GO" id="GO:0003677">
    <property type="term" value="F:DNA binding"/>
    <property type="evidence" value="ECO:0007669"/>
    <property type="project" value="UniProtKB-KW"/>
</dbReference>
<dbReference type="PANTHER" id="PTHR30293:SF0">
    <property type="entry name" value="NITROGEN ASSIMILATION REGULATORY PROTEIN NAC"/>
    <property type="match status" value="1"/>
</dbReference>
<dbReference type="SUPFAM" id="SSF53850">
    <property type="entry name" value="Periplasmic binding protein-like II"/>
    <property type="match status" value="1"/>
</dbReference>
<dbReference type="PANTHER" id="PTHR30293">
    <property type="entry name" value="TRANSCRIPTIONAL REGULATORY PROTEIN NAC-RELATED"/>
    <property type="match status" value="1"/>
</dbReference>
<comment type="similarity">
    <text evidence="1">Belongs to the LysR transcriptional regulatory family.</text>
</comment>
<gene>
    <name evidence="7" type="ORF">H3H37_20055</name>
</gene>
<organism evidence="7 8">
    <name type="scientific">Rugamonas brunnea</name>
    <dbReference type="NCBI Taxonomy" id="2758569"/>
    <lineage>
        <taxon>Bacteria</taxon>
        <taxon>Pseudomonadati</taxon>
        <taxon>Pseudomonadota</taxon>
        <taxon>Betaproteobacteria</taxon>
        <taxon>Burkholderiales</taxon>
        <taxon>Oxalobacteraceae</taxon>
        <taxon>Telluria group</taxon>
        <taxon>Rugamonas</taxon>
    </lineage>
</organism>
<dbReference type="Gene3D" id="1.10.10.10">
    <property type="entry name" value="Winged helix-like DNA-binding domain superfamily/Winged helix DNA-binding domain"/>
    <property type="match status" value="1"/>
</dbReference>
<dbReference type="AlphaFoldDB" id="A0A7W2IDK5"/>
<name>A0A7W2IDK5_9BURK</name>
<protein>
    <submittedName>
        <fullName evidence="7">LysR family transcriptional regulator</fullName>
    </submittedName>
</protein>
<dbReference type="GO" id="GO:2000142">
    <property type="term" value="P:regulation of DNA-templated transcription initiation"/>
    <property type="evidence" value="ECO:0007669"/>
    <property type="project" value="TreeGrafter"/>
</dbReference>
<keyword evidence="5" id="KW-0804">Transcription</keyword>
<dbReference type="Pfam" id="PF00126">
    <property type="entry name" value="HTH_1"/>
    <property type="match status" value="1"/>
</dbReference>
<dbReference type="EMBL" id="JACEZT010000015">
    <property type="protein sequence ID" value="MBA5639360.1"/>
    <property type="molecule type" value="Genomic_DNA"/>
</dbReference>
<comment type="caution">
    <text evidence="7">The sequence shown here is derived from an EMBL/GenBank/DDBJ whole genome shotgun (WGS) entry which is preliminary data.</text>
</comment>
<dbReference type="RefSeq" id="WP_182165813.1">
    <property type="nucleotide sequence ID" value="NZ_JACEZT010000015.1"/>
</dbReference>
<feature type="domain" description="HTH lysR-type" evidence="6">
    <location>
        <begin position="1"/>
        <end position="58"/>
    </location>
</feature>
<reference evidence="7 8" key="1">
    <citation type="submission" date="2020-07" db="EMBL/GenBank/DDBJ databases">
        <title>Novel species isolated from subtropical streams in China.</title>
        <authorList>
            <person name="Lu H."/>
        </authorList>
    </citation>
    <scope>NUCLEOTIDE SEQUENCE [LARGE SCALE GENOMIC DNA]</scope>
    <source>
        <strain evidence="7 8">LX20W</strain>
    </source>
</reference>
<sequence>MDLKQLEYFVRVAELGSFTRAASVLDIVQPALSRQVRMLELEFKQTLLVRNGRGVVTTDAGKLLLEYGRGILYQVERLREELGRARGALVGHVALGLPPSLLKILAVPIFREFKERFPAATLAIREGMSSGMHESLLSGRLDVALLYNASPLPDVDLTPLLEEELFLVAPQGDGVPATPVAIGELPDYPLIVPSRPNAIRMLIEGELANLGLRPTIAFEVDGVNAILDLVAEGFGYAILSQTAVANLASARQYRLRSILGDGLKAKLSLAVNSHRQVTATQQGLIDLVREMVAEHLDRAPL</sequence>
<dbReference type="Pfam" id="PF03466">
    <property type="entry name" value="LysR_substrate"/>
    <property type="match status" value="1"/>
</dbReference>
<dbReference type="SUPFAM" id="SSF46785">
    <property type="entry name" value="Winged helix' DNA-binding domain"/>
    <property type="match status" value="1"/>
</dbReference>
<dbReference type="InterPro" id="IPR005119">
    <property type="entry name" value="LysR_subst-bd"/>
</dbReference>
<evidence type="ECO:0000256" key="4">
    <source>
        <dbReference type="ARBA" id="ARBA00023159"/>
    </source>
</evidence>
<evidence type="ECO:0000256" key="2">
    <source>
        <dbReference type="ARBA" id="ARBA00023015"/>
    </source>
</evidence>
<accession>A0A7W2IDK5</accession>
<evidence type="ECO:0000256" key="1">
    <source>
        <dbReference type="ARBA" id="ARBA00009437"/>
    </source>
</evidence>
<dbReference type="PROSITE" id="PS50931">
    <property type="entry name" value="HTH_LYSR"/>
    <property type="match status" value="1"/>
</dbReference>
<dbReference type="InterPro" id="IPR036390">
    <property type="entry name" value="WH_DNA-bd_sf"/>
</dbReference>
<evidence type="ECO:0000313" key="7">
    <source>
        <dbReference type="EMBL" id="MBA5639360.1"/>
    </source>
</evidence>